<dbReference type="Ensembl" id="ENSNBRT00000032347.1">
    <property type="protein sequence ID" value="ENSNBRP00000031550.1"/>
    <property type="gene ID" value="ENSNBRG00000023972.1"/>
</dbReference>
<protein>
    <submittedName>
        <fullName evidence="3">Uncharacterized protein</fullName>
    </submittedName>
</protein>
<feature type="region of interest" description="Disordered" evidence="1">
    <location>
        <begin position="50"/>
        <end position="78"/>
    </location>
</feature>
<proteinExistence type="predicted"/>
<evidence type="ECO:0000256" key="2">
    <source>
        <dbReference type="SAM" id="Phobius"/>
    </source>
</evidence>
<evidence type="ECO:0000313" key="4">
    <source>
        <dbReference type="Proteomes" id="UP000261580"/>
    </source>
</evidence>
<reference evidence="3" key="2">
    <citation type="submission" date="2025-09" db="UniProtKB">
        <authorList>
            <consortium name="Ensembl"/>
        </authorList>
    </citation>
    <scope>IDENTIFICATION</scope>
</reference>
<keyword evidence="2" id="KW-0812">Transmembrane</keyword>
<sequence length="222" mass="23308">MDRCAPAVSLCGMGKDFDTAEDGDEERRDSISVLGCQGLPVAVMVVKGHRDRSQRGGGGGGGVTTPSSSSIPAPPSLPPTGEVMVLALGRKKQRVLIALSILPNLFLAFLLSSDPLITLPPHHHCHLPGPLPSPEVLNASVPWEKGRRPGDSGGPSQCKQYTNSSQSAHDVDNIAHLNGSVMLGGFFLPGLLKILPYLILGLSAVYLLSKTNTFSTAPFEPA</sequence>
<feature type="compositionally biased region" description="Polar residues" evidence="1">
    <location>
        <begin position="154"/>
        <end position="165"/>
    </location>
</feature>
<dbReference type="Proteomes" id="UP000261580">
    <property type="component" value="Unassembled WGS sequence"/>
</dbReference>
<reference evidence="3" key="1">
    <citation type="submission" date="2025-08" db="UniProtKB">
        <authorList>
            <consortium name="Ensembl"/>
        </authorList>
    </citation>
    <scope>IDENTIFICATION</scope>
</reference>
<dbReference type="STRING" id="32507.ENSNBRP00000031550"/>
<evidence type="ECO:0000313" key="3">
    <source>
        <dbReference type="Ensembl" id="ENSNBRP00000031550.1"/>
    </source>
</evidence>
<organism evidence="3 4">
    <name type="scientific">Neolamprologus brichardi</name>
    <name type="common">Fairy cichlid</name>
    <name type="synonym">Lamprologus brichardi</name>
    <dbReference type="NCBI Taxonomy" id="32507"/>
    <lineage>
        <taxon>Eukaryota</taxon>
        <taxon>Metazoa</taxon>
        <taxon>Chordata</taxon>
        <taxon>Craniata</taxon>
        <taxon>Vertebrata</taxon>
        <taxon>Euteleostomi</taxon>
        <taxon>Actinopterygii</taxon>
        <taxon>Neopterygii</taxon>
        <taxon>Teleostei</taxon>
        <taxon>Neoteleostei</taxon>
        <taxon>Acanthomorphata</taxon>
        <taxon>Ovalentaria</taxon>
        <taxon>Cichlomorphae</taxon>
        <taxon>Cichliformes</taxon>
        <taxon>Cichlidae</taxon>
        <taxon>African cichlids</taxon>
        <taxon>Pseudocrenilabrinae</taxon>
        <taxon>Lamprologini</taxon>
        <taxon>Neolamprologus</taxon>
    </lineage>
</organism>
<dbReference type="Bgee" id="ENSNBRG00000023972">
    <property type="expression patterns" value="Expressed in brain and 1 other cell type or tissue"/>
</dbReference>
<feature type="region of interest" description="Disordered" evidence="1">
    <location>
        <begin position="143"/>
        <end position="165"/>
    </location>
</feature>
<feature type="transmembrane region" description="Helical" evidence="2">
    <location>
        <begin position="95"/>
        <end position="112"/>
    </location>
</feature>
<keyword evidence="4" id="KW-1185">Reference proteome</keyword>
<dbReference type="AlphaFoldDB" id="A0A3Q4I4S1"/>
<accession>A0A3Q4I4S1</accession>
<name>A0A3Q4I4S1_NEOBR</name>
<feature type="transmembrane region" description="Helical" evidence="2">
    <location>
        <begin position="186"/>
        <end position="208"/>
    </location>
</feature>
<keyword evidence="2" id="KW-1133">Transmembrane helix</keyword>
<keyword evidence="2" id="KW-0472">Membrane</keyword>
<evidence type="ECO:0000256" key="1">
    <source>
        <dbReference type="SAM" id="MobiDB-lite"/>
    </source>
</evidence>